<keyword evidence="4 8" id="KW-0808">Transferase</keyword>
<dbReference type="GO" id="GO:0009247">
    <property type="term" value="P:glycolipid biosynthetic process"/>
    <property type="evidence" value="ECO:0007669"/>
    <property type="project" value="UniProtKB-ARBA"/>
</dbReference>
<dbReference type="InterPro" id="IPR004960">
    <property type="entry name" value="LipA_acyltrans"/>
</dbReference>
<evidence type="ECO:0000256" key="5">
    <source>
        <dbReference type="ARBA" id="ARBA00023136"/>
    </source>
</evidence>
<keyword evidence="7" id="KW-1133">Transmembrane helix</keyword>
<evidence type="ECO:0000256" key="1">
    <source>
        <dbReference type="ARBA" id="ARBA00004533"/>
    </source>
</evidence>
<keyword evidence="6 8" id="KW-0012">Acyltransferase</keyword>
<feature type="transmembrane region" description="Helical" evidence="7">
    <location>
        <begin position="7"/>
        <end position="26"/>
    </location>
</feature>
<comment type="caution">
    <text evidence="8">The sequence shown here is derived from an EMBL/GenBank/DDBJ whole genome shotgun (WGS) entry which is preliminary data.</text>
</comment>
<evidence type="ECO:0000256" key="3">
    <source>
        <dbReference type="ARBA" id="ARBA00022519"/>
    </source>
</evidence>
<dbReference type="CDD" id="cd07984">
    <property type="entry name" value="LPLAT_LABLAT-like"/>
    <property type="match status" value="1"/>
</dbReference>
<evidence type="ECO:0000256" key="4">
    <source>
        <dbReference type="ARBA" id="ARBA00022679"/>
    </source>
</evidence>
<name>A0A2N3PNS7_9PROT</name>
<evidence type="ECO:0000256" key="2">
    <source>
        <dbReference type="ARBA" id="ARBA00022475"/>
    </source>
</evidence>
<sequence length="292" mass="33092">MISRKELAFRCEAIIVWIVFRLFALLPLDAASAVGGWIGRTIGYRLPVTRHARRNLTRFFPDWSDAEREAVLVRMWDNIGRTAGEYPHIPELTYGPGCRVEIEGMEHFAALRDDGKPGLFFSGHFGNWEIMGPFAAHHGIPLHLIYRAATNPYVNWVFTSGRANEGVELIPKGSAGARKALEKLKNGEHIGMLVDQKMNDGISVPFFGTEAMTAPALATFSLKYKCPVVPAHIVRLKGARFRIIFDPPMQFEASGDRHADVRAAMTAVNGLLERWIRERPDHWLWLHRRWPE</sequence>
<comment type="subcellular location">
    <subcellularLocation>
        <location evidence="1">Cell inner membrane</location>
    </subcellularLocation>
</comment>
<evidence type="ECO:0000313" key="8">
    <source>
        <dbReference type="EMBL" id="PKU22046.1"/>
    </source>
</evidence>
<dbReference type="Proteomes" id="UP000233293">
    <property type="component" value="Unassembled WGS sequence"/>
</dbReference>
<dbReference type="GO" id="GO:0016746">
    <property type="term" value="F:acyltransferase activity"/>
    <property type="evidence" value="ECO:0007669"/>
    <property type="project" value="UniProtKB-KW"/>
</dbReference>
<dbReference type="OrthoDB" id="9801955at2"/>
<dbReference type="AlphaFoldDB" id="A0A2N3PNS7"/>
<evidence type="ECO:0000256" key="7">
    <source>
        <dbReference type="SAM" id="Phobius"/>
    </source>
</evidence>
<dbReference type="GO" id="GO:0005886">
    <property type="term" value="C:plasma membrane"/>
    <property type="evidence" value="ECO:0007669"/>
    <property type="project" value="UniProtKB-SubCell"/>
</dbReference>
<keyword evidence="7" id="KW-0812">Transmembrane</keyword>
<evidence type="ECO:0000256" key="6">
    <source>
        <dbReference type="ARBA" id="ARBA00023315"/>
    </source>
</evidence>
<dbReference type="PANTHER" id="PTHR30606">
    <property type="entry name" value="LIPID A BIOSYNTHESIS LAUROYL ACYLTRANSFERASE"/>
    <property type="match status" value="1"/>
</dbReference>
<keyword evidence="2" id="KW-1003">Cell membrane</keyword>
<dbReference type="EMBL" id="PIUM01000039">
    <property type="protein sequence ID" value="PKU22046.1"/>
    <property type="molecule type" value="Genomic_DNA"/>
</dbReference>
<dbReference type="Pfam" id="PF03279">
    <property type="entry name" value="Lip_A_acyltrans"/>
    <property type="match status" value="1"/>
</dbReference>
<gene>
    <name evidence="8" type="ORF">CWS72_23865</name>
</gene>
<dbReference type="PIRSF" id="PIRSF026649">
    <property type="entry name" value="MsbB"/>
    <property type="match status" value="1"/>
</dbReference>
<accession>A0A2N3PNS7</accession>
<keyword evidence="5 7" id="KW-0472">Membrane</keyword>
<keyword evidence="9" id="KW-1185">Reference proteome</keyword>
<keyword evidence="3" id="KW-0997">Cell inner membrane</keyword>
<dbReference type="RefSeq" id="WP_101253159.1">
    <property type="nucleotide sequence ID" value="NZ_PIUM01000039.1"/>
</dbReference>
<dbReference type="PANTHER" id="PTHR30606:SF9">
    <property type="entry name" value="LIPID A BIOSYNTHESIS LAUROYLTRANSFERASE"/>
    <property type="match status" value="1"/>
</dbReference>
<evidence type="ECO:0000313" key="9">
    <source>
        <dbReference type="Proteomes" id="UP000233293"/>
    </source>
</evidence>
<reference evidence="9" key="1">
    <citation type="submission" date="2017-12" db="EMBL/GenBank/DDBJ databases">
        <title>Draft genome sequence of Telmatospirillum siberiense 26-4b1T, an acidotolerant peatland alphaproteobacterium potentially involved in sulfur cycling.</title>
        <authorList>
            <person name="Hausmann B."/>
            <person name="Pjevac P."/>
            <person name="Schreck K."/>
            <person name="Herbold C.W."/>
            <person name="Daims H."/>
            <person name="Wagner M."/>
            <person name="Pester M."/>
            <person name="Loy A."/>
        </authorList>
    </citation>
    <scope>NUCLEOTIDE SEQUENCE [LARGE SCALE GENOMIC DNA]</scope>
    <source>
        <strain evidence="9">26-4b1</strain>
    </source>
</reference>
<protein>
    <submittedName>
        <fullName evidence="8">Lauroyl acyltransferase</fullName>
    </submittedName>
</protein>
<organism evidence="8 9">
    <name type="scientific">Telmatospirillum siberiense</name>
    <dbReference type="NCBI Taxonomy" id="382514"/>
    <lineage>
        <taxon>Bacteria</taxon>
        <taxon>Pseudomonadati</taxon>
        <taxon>Pseudomonadota</taxon>
        <taxon>Alphaproteobacteria</taxon>
        <taxon>Rhodospirillales</taxon>
        <taxon>Rhodospirillaceae</taxon>
        <taxon>Telmatospirillum</taxon>
    </lineage>
</organism>
<proteinExistence type="predicted"/>